<dbReference type="SMR" id="A0A0E1EFS2"/>
<keyword evidence="1 3" id="KW-0694">RNA-binding</keyword>
<dbReference type="InterPro" id="IPR047048">
    <property type="entry name" value="TlyA"/>
</dbReference>
<dbReference type="InterPro" id="IPR036986">
    <property type="entry name" value="S4_RNA-bd_sf"/>
</dbReference>
<feature type="domain" description="RNA-binding S4" evidence="4">
    <location>
        <begin position="4"/>
        <end position="71"/>
    </location>
</feature>
<dbReference type="Gene3D" id="3.40.50.150">
    <property type="entry name" value="Vaccinia Virus protein VP39"/>
    <property type="match status" value="1"/>
</dbReference>
<dbReference type="Pfam" id="PF01728">
    <property type="entry name" value="FtsJ"/>
    <property type="match status" value="1"/>
</dbReference>
<dbReference type="EMBL" id="JASOIH010000001">
    <property type="protein sequence ID" value="MDK6898439.1"/>
    <property type="molecule type" value="Genomic_DNA"/>
</dbReference>
<evidence type="ECO:0000313" key="5">
    <source>
        <dbReference type="EMBL" id="KLJ29658.1"/>
    </source>
</evidence>
<dbReference type="GO" id="GO:0008168">
    <property type="term" value="F:methyltransferase activity"/>
    <property type="evidence" value="ECO:0007669"/>
    <property type="project" value="UniProtKB-KW"/>
</dbReference>
<dbReference type="Proteomes" id="UP000093122">
    <property type="component" value="Unassembled WGS sequence"/>
</dbReference>
<evidence type="ECO:0000313" key="7">
    <source>
        <dbReference type="EMBL" id="OCM70999.1"/>
    </source>
</evidence>
<dbReference type="EMBL" id="MAWT01000041">
    <property type="protein sequence ID" value="OCM70999.1"/>
    <property type="molecule type" value="Genomic_DNA"/>
</dbReference>
<dbReference type="EMBL" id="LCVB01000027">
    <property type="protein sequence ID" value="KLJ29658.1"/>
    <property type="molecule type" value="Genomic_DNA"/>
</dbReference>
<dbReference type="CDD" id="cd00165">
    <property type="entry name" value="S4"/>
    <property type="match status" value="1"/>
</dbReference>
<evidence type="ECO:0000313" key="10">
    <source>
        <dbReference type="Proteomes" id="UP000093122"/>
    </source>
</evidence>
<dbReference type="PANTHER" id="PTHR32319">
    <property type="entry name" value="BACTERIAL HEMOLYSIN-LIKE PROTEIN"/>
    <property type="match status" value="1"/>
</dbReference>
<dbReference type="InterPro" id="IPR002942">
    <property type="entry name" value="S4_RNA-bd"/>
</dbReference>
<dbReference type="AlphaFoldDB" id="A0A0E1EFS2"/>
<proteinExistence type="inferred from homology"/>
<dbReference type="Gene3D" id="3.10.290.10">
    <property type="entry name" value="RNA-binding S4 domain"/>
    <property type="match status" value="1"/>
</dbReference>
<dbReference type="PIRSF" id="PIRSF005578">
    <property type="entry name" value="TlyA"/>
    <property type="match status" value="1"/>
</dbReference>
<dbReference type="InterPro" id="IPR029063">
    <property type="entry name" value="SAM-dependent_MTases_sf"/>
</dbReference>
<evidence type="ECO:0000313" key="9">
    <source>
        <dbReference type="Proteomes" id="UP000035174"/>
    </source>
</evidence>
<dbReference type="GO" id="GO:0032259">
    <property type="term" value="P:methylation"/>
    <property type="evidence" value="ECO:0007669"/>
    <property type="project" value="UniProtKB-KW"/>
</dbReference>
<keyword evidence="8" id="KW-0808">Transferase</keyword>
<dbReference type="GO" id="GO:0003723">
    <property type="term" value="F:RNA binding"/>
    <property type="evidence" value="ECO:0007669"/>
    <property type="project" value="UniProtKB-KW"/>
</dbReference>
<name>A0A0E1EFS2_STRAG</name>
<protein>
    <submittedName>
        <fullName evidence="5">Cell division protein FtsJ</fullName>
    </submittedName>
    <submittedName>
        <fullName evidence="6">TlyA family rRNA (Cytidine-2'-O)-methyltransferase</fullName>
    </submittedName>
</protein>
<dbReference type="NCBIfam" id="TIGR00478">
    <property type="entry name" value="tly"/>
    <property type="match status" value="1"/>
</dbReference>
<dbReference type="GO" id="GO:0051301">
    <property type="term" value="P:cell division"/>
    <property type="evidence" value="ECO:0007669"/>
    <property type="project" value="UniProtKB-KW"/>
</dbReference>
<dbReference type="RefSeq" id="WP_001041040.1">
    <property type="nucleotide sequence ID" value="NZ_AP018935.1"/>
</dbReference>
<keyword evidence="8" id="KW-0489">Methyltransferase</keyword>
<dbReference type="Proteomes" id="UP001230629">
    <property type="component" value="Unassembled WGS sequence"/>
</dbReference>
<keyword evidence="5" id="KW-0132">Cell division</keyword>
<reference evidence="7 10" key="2">
    <citation type="journal article" date="2016" name="Sci. Rep.">
        <title>Serotype IV Streptococcus agalactiae ST-452 has arisen from large genomic recombination events between CC23 and the hypervirulent CC17 lineages.</title>
        <authorList>
            <person name="Campisi E."/>
            <person name="Rinaudo C.D."/>
            <person name="Donati C."/>
            <person name="Barucco M."/>
            <person name="Torricelli G."/>
            <person name="Edwards M.S."/>
            <person name="Baker C.J."/>
            <person name="Margarit I."/>
            <person name="Rosini R."/>
        </authorList>
    </citation>
    <scope>NUCLEOTIDE SEQUENCE [LARGE SCALE GENOMIC DNA]</scope>
    <source>
        <strain evidence="7 10">CZ-PW-140</strain>
    </source>
</reference>
<dbReference type="EMBL" id="QHGZ01000206">
    <property type="protein sequence ID" value="RDY79047.1"/>
    <property type="molecule type" value="Genomic_DNA"/>
</dbReference>
<dbReference type="InterPro" id="IPR004538">
    <property type="entry name" value="Hemolysin_A/TlyA"/>
</dbReference>
<evidence type="ECO:0000256" key="1">
    <source>
        <dbReference type="ARBA" id="ARBA00022884"/>
    </source>
</evidence>
<sequence length="275" mass="31014">MAKERVDVLAYKQGLFDTREQAKRGVMAGMVINVINGERYDKPGEKVADDTELKLKGEKLKYVSRGGLKLEKALQVFEISVADKLTIDIGASTGGFTDVMLQSGARLVYAVDVGTNQLVWKLRQDHRVRSMEQYNFRYAQKEDFKEGLPEFASIDVSFISLNLILPALKEILVDGGQVVALIKPQFEAGREQIGKNGIVKDKLVHEKVLTTVTNFTKDYGYTVKHLDFSPIQGGHGNIEFLMHLQKCQDPQNLVLDQIQDVIEKAHKEFKKNEEE</sequence>
<dbReference type="SUPFAM" id="SSF55174">
    <property type="entry name" value="Alpha-L RNA-binding motif"/>
    <property type="match status" value="1"/>
</dbReference>
<dbReference type="SUPFAM" id="SSF53335">
    <property type="entry name" value="S-adenosyl-L-methionine-dependent methyltransferases"/>
    <property type="match status" value="1"/>
</dbReference>
<gene>
    <name evidence="7" type="ORF">AX245_11025</name>
    <name evidence="8" type="ORF">C4618_09915</name>
    <name evidence="6" type="ORF">QP229_00280</name>
    <name evidence="5" type="ORF">WA45_04740</name>
</gene>
<reference evidence="6" key="4">
    <citation type="submission" date="2023-05" db="EMBL/GenBank/DDBJ databases">
        <title>Cataloging the Phylogenetic Diversity of Human Bladder Bacteria.</title>
        <authorList>
            <person name="Du J."/>
        </authorList>
    </citation>
    <scope>NUCLEOTIDE SEQUENCE</scope>
    <source>
        <strain evidence="6">UMB8703</strain>
    </source>
</reference>
<evidence type="ECO:0000259" key="4">
    <source>
        <dbReference type="SMART" id="SM00363"/>
    </source>
</evidence>
<evidence type="ECO:0000313" key="6">
    <source>
        <dbReference type="EMBL" id="MDK6898439.1"/>
    </source>
</evidence>
<dbReference type="OMA" id="VLMVKPQ"/>
<evidence type="ECO:0000313" key="12">
    <source>
        <dbReference type="Proteomes" id="UP001230629"/>
    </source>
</evidence>
<dbReference type="PROSITE" id="PS50889">
    <property type="entry name" value="S4"/>
    <property type="match status" value="1"/>
</dbReference>
<dbReference type="Proteomes" id="UP000256718">
    <property type="component" value="Unassembled WGS sequence"/>
</dbReference>
<comment type="similarity">
    <text evidence="2">Belongs to the TlyA family.</text>
</comment>
<reference evidence="8 11" key="3">
    <citation type="journal article" date="2018" name="Emerg. Microbes Infect.">
        <title>Phenotypic and molecular analysis of nontypeable Group B streptococci: identification of cps2a and hybrid cps2a/cps5 Group B streptococcal capsule gene clusters.</title>
        <authorList>
            <person name="Alhhazmi A."/>
            <person name="Tyrrell G.J."/>
        </authorList>
    </citation>
    <scope>NUCLEOTIDE SEQUENCE [LARGE SCALE GENOMIC DNA]</scope>
    <source>
        <strain evidence="8 11">PLGBS17</strain>
    </source>
</reference>
<dbReference type="SMART" id="SM00363">
    <property type="entry name" value="S4"/>
    <property type="match status" value="1"/>
</dbReference>
<dbReference type="InterPro" id="IPR002877">
    <property type="entry name" value="RNA_MeTrfase_FtsJ_dom"/>
</dbReference>
<evidence type="ECO:0000313" key="8">
    <source>
        <dbReference type="EMBL" id="RDY79047.1"/>
    </source>
</evidence>
<evidence type="ECO:0000313" key="11">
    <source>
        <dbReference type="Proteomes" id="UP000256718"/>
    </source>
</evidence>
<evidence type="ECO:0000256" key="2">
    <source>
        <dbReference type="ARBA" id="ARBA00029460"/>
    </source>
</evidence>
<dbReference type="KEGG" id="sage:EN72_02880"/>
<keyword evidence="5" id="KW-0131">Cell cycle</keyword>
<comment type="caution">
    <text evidence="6">The sequence shown here is derived from an EMBL/GenBank/DDBJ whole genome shotgun (WGS) entry which is preliminary data.</text>
</comment>
<dbReference type="PANTHER" id="PTHR32319:SF0">
    <property type="entry name" value="BACTERIAL HEMOLYSIN-LIKE PROTEIN"/>
    <property type="match status" value="1"/>
</dbReference>
<dbReference type="Proteomes" id="UP000035174">
    <property type="component" value="Unassembled WGS sequence"/>
</dbReference>
<organism evidence="6 12">
    <name type="scientific">Streptococcus agalactiae</name>
    <dbReference type="NCBI Taxonomy" id="1311"/>
    <lineage>
        <taxon>Bacteria</taxon>
        <taxon>Bacillati</taxon>
        <taxon>Bacillota</taxon>
        <taxon>Bacilli</taxon>
        <taxon>Lactobacillales</taxon>
        <taxon>Streptococcaceae</taxon>
        <taxon>Streptococcus</taxon>
    </lineage>
</organism>
<reference evidence="5 9" key="1">
    <citation type="journal article" date="2015" name="PLoS ONE">
        <title>Genomic analysis reveals the molecular basis for capsule loss in the group B streptococcus population.</title>
        <authorList>
            <consortium name="DEVANI Consortium"/>
            <person name="Rosini R."/>
            <person name="Campisi E."/>
            <person name="De Chiara M."/>
            <person name="Tettelin H."/>
            <person name="Rinaudo D."/>
            <person name="Toniolo C."/>
            <person name="Metruccio M."/>
            <person name="Guidotti S."/>
            <person name="Sorensen U.B."/>
            <person name="Kilian M."/>
            <person name="Ramirez M."/>
            <person name="Janulczyk R."/>
            <person name="Donati C."/>
            <person name="Grandi G."/>
            <person name="Margarit I."/>
        </authorList>
    </citation>
    <scope>NUCLEOTIDE SEQUENCE [LARGE SCALE GENOMIC DNA]</scope>
    <source>
        <strain evidence="5 9">ES-PW-063</strain>
    </source>
</reference>
<evidence type="ECO:0000256" key="3">
    <source>
        <dbReference type="PROSITE-ProRule" id="PRU00182"/>
    </source>
</evidence>
<accession>A0A0E1EFS2</accession>